<keyword evidence="2" id="KW-0805">Transcription regulation</keyword>
<sequence>MRFEMPALLPAPAFAARPMSDDDLTRIDLNLLVVFSALIETGSVTRAAERLRSSQPAVSRSLARLRELFDDPLLIKSGKEMVPTPRALALKGPVAAALGDIRRLFKPAGFDPAIDRRRFRVSSTDYGVLSVLAPVMGELATTSNIEIAVDPLSDDDHQKLASGALDMVIIGRTPERPELYRRRLFTERRACLVREHHPITRDPDVMAGRPPTIDACLAWPHVVITVLGDLTGSHVARQLRRLDKRRQVAVQMPYFSVAPLLIEQSDALLILPERAAKRFAEARGLVMFEAPDVFGTFDYWLVWHERARRDPALHWLIERITATVGDPACA</sequence>
<name>A0A3B9IUV7_9PROT</name>
<dbReference type="InterPro" id="IPR050389">
    <property type="entry name" value="LysR-type_TF"/>
</dbReference>
<reference evidence="6 7" key="1">
    <citation type="journal article" date="2018" name="Nat. Biotechnol.">
        <title>A standardized bacterial taxonomy based on genome phylogeny substantially revises the tree of life.</title>
        <authorList>
            <person name="Parks D.H."/>
            <person name="Chuvochina M."/>
            <person name="Waite D.W."/>
            <person name="Rinke C."/>
            <person name="Skarshewski A."/>
            <person name="Chaumeil P.A."/>
            <person name="Hugenholtz P."/>
        </authorList>
    </citation>
    <scope>NUCLEOTIDE SEQUENCE [LARGE SCALE GENOMIC DNA]</scope>
    <source>
        <strain evidence="6">UBA8739</strain>
    </source>
</reference>
<gene>
    <name evidence="6" type="ORF">DCK97_29475</name>
</gene>
<dbReference type="Gene3D" id="1.10.10.10">
    <property type="entry name" value="Winged helix-like DNA-binding domain superfamily/Winged helix DNA-binding domain"/>
    <property type="match status" value="1"/>
</dbReference>
<dbReference type="Gene3D" id="3.40.190.10">
    <property type="entry name" value="Periplasmic binding protein-like II"/>
    <property type="match status" value="2"/>
</dbReference>
<dbReference type="SUPFAM" id="SSF46785">
    <property type="entry name" value="Winged helix' DNA-binding domain"/>
    <property type="match status" value="1"/>
</dbReference>
<evidence type="ECO:0000256" key="4">
    <source>
        <dbReference type="ARBA" id="ARBA00023163"/>
    </source>
</evidence>
<keyword evidence="3" id="KW-0238">DNA-binding</keyword>
<dbReference type="AlphaFoldDB" id="A0A3B9IUV7"/>
<dbReference type="PANTHER" id="PTHR30118">
    <property type="entry name" value="HTH-TYPE TRANSCRIPTIONAL REGULATOR LEUO-RELATED"/>
    <property type="match status" value="1"/>
</dbReference>
<evidence type="ECO:0000256" key="3">
    <source>
        <dbReference type="ARBA" id="ARBA00023125"/>
    </source>
</evidence>
<organism evidence="6 7">
    <name type="scientific">Tistrella mobilis</name>
    <dbReference type="NCBI Taxonomy" id="171437"/>
    <lineage>
        <taxon>Bacteria</taxon>
        <taxon>Pseudomonadati</taxon>
        <taxon>Pseudomonadota</taxon>
        <taxon>Alphaproteobacteria</taxon>
        <taxon>Geminicoccales</taxon>
        <taxon>Geminicoccaceae</taxon>
        <taxon>Tistrella</taxon>
    </lineage>
</organism>
<evidence type="ECO:0000259" key="5">
    <source>
        <dbReference type="PROSITE" id="PS50931"/>
    </source>
</evidence>
<evidence type="ECO:0000256" key="2">
    <source>
        <dbReference type="ARBA" id="ARBA00023015"/>
    </source>
</evidence>
<evidence type="ECO:0000313" key="6">
    <source>
        <dbReference type="EMBL" id="HAE51550.1"/>
    </source>
</evidence>
<protein>
    <submittedName>
        <fullName evidence="6">LysR family transcriptional regulator</fullName>
    </submittedName>
</protein>
<dbReference type="CDD" id="cd08417">
    <property type="entry name" value="PBP2_Nitroaromatics_like"/>
    <property type="match status" value="1"/>
</dbReference>
<dbReference type="InterPro" id="IPR005119">
    <property type="entry name" value="LysR_subst-bd"/>
</dbReference>
<dbReference type="GO" id="GO:0003677">
    <property type="term" value="F:DNA binding"/>
    <property type="evidence" value="ECO:0007669"/>
    <property type="project" value="UniProtKB-KW"/>
</dbReference>
<dbReference type="PROSITE" id="PS50931">
    <property type="entry name" value="HTH_LYSR"/>
    <property type="match status" value="1"/>
</dbReference>
<proteinExistence type="inferred from homology"/>
<dbReference type="GO" id="GO:0003700">
    <property type="term" value="F:DNA-binding transcription factor activity"/>
    <property type="evidence" value="ECO:0007669"/>
    <property type="project" value="InterPro"/>
</dbReference>
<dbReference type="Pfam" id="PF03466">
    <property type="entry name" value="LysR_substrate"/>
    <property type="match status" value="1"/>
</dbReference>
<evidence type="ECO:0000313" key="7">
    <source>
        <dbReference type="Proteomes" id="UP000257706"/>
    </source>
</evidence>
<dbReference type="InterPro" id="IPR036388">
    <property type="entry name" value="WH-like_DNA-bd_sf"/>
</dbReference>
<dbReference type="InterPro" id="IPR036390">
    <property type="entry name" value="WH_DNA-bd_sf"/>
</dbReference>
<dbReference type="PRINTS" id="PR00039">
    <property type="entry name" value="HTHLYSR"/>
</dbReference>
<feature type="domain" description="HTH lysR-type" evidence="5">
    <location>
        <begin position="27"/>
        <end position="84"/>
    </location>
</feature>
<dbReference type="Pfam" id="PF00126">
    <property type="entry name" value="HTH_1"/>
    <property type="match status" value="1"/>
</dbReference>
<dbReference type="PANTHER" id="PTHR30118:SF15">
    <property type="entry name" value="TRANSCRIPTIONAL REGULATORY PROTEIN"/>
    <property type="match status" value="1"/>
</dbReference>
<keyword evidence="4" id="KW-0804">Transcription</keyword>
<dbReference type="InterPro" id="IPR000847">
    <property type="entry name" value="LysR_HTH_N"/>
</dbReference>
<evidence type="ECO:0000256" key="1">
    <source>
        <dbReference type="ARBA" id="ARBA00009437"/>
    </source>
</evidence>
<dbReference type="Proteomes" id="UP000257706">
    <property type="component" value="Unassembled WGS sequence"/>
</dbReference>
<comment type="caution">
    <text evidence="6">The sequence shown here is derived from an EMBL/GenBank/DDBJ whole genome shotgun (WGS) entry which is preliminary data.</text>
</comment>
<dbReference type="SUPFAM" id="SSF53850">
    <property type="entry name" value="Periplasmic binding protein-like II"/>
    <property type="match status" value="1"/>
</dbReference>
<dbReference type="InterPro" id="IPR037402">
    <property type="entry name" value="YidZ_PBP2"/>
</dbReference>
<dbReference type="EMBL" id="DMAI01000493">
    <property type="protein sequence ID" value="HAE51550.1"/>
    <property type="molecule type" value="Genomic_DNA"/>
</dbReference>
<accession>A0A3B9IUV7</accession>
<comment type="similarity">
    <text evidence="1">Belongs to the LysR transcriptional regulatory family.</text>
</comment>